<evidence type="ECO:0000259" key="4">
    <source>
        <dbReference type="Pfam" id="PF04082"/>
    </source>
</evidence>
<feature type="domain" description="Xylanolytic transcriptional activator regulatory" evidence="4">
    <location>
        <begin position="237"/>
        <end position="402"/>
    </location>
</feature>
<keyword evidence="2" id="KW-0804">Transcription</keyword>
<dbReference type="PANTHER" id="PTHR31668:SF30">
    <property type="entry name" value="ZN(II)2CYS6 TRANSCRIPTION FACTOR (EUROFUNG)"/>
    <property type="match status" value="1"/>
</dbReference>
<evidence type="ECO:0000313" key="5">
    <source>
        <dbReference type="EMBL" id="OXV08247.1"/>
    </source>
</evidence>
<dbReference type="Pfam" id="PF04082">
    <property type="entry name" value="Fungal_trans"/>
    <property type="match status" value="1"/>
</dbReference>
<dbReference type="InterPro" id="IPR007219">
    <property type="entry name" value="XnlR_reg_dom"/>
</dbReference>
<proteinExistence type="predicted"/>
<dbReference type="PANTHER" id="PTHR31668">
    <property type="entry name" value="GLUCOSE TRANSPORT TRANSCRIPTION REGULATOR RGT1-RELATED-RELATED"/>
    <property type="match status" value="1"/>
</dbReference>
<sequence length="686" mass="76856">MSSSAAVVSPTDPSLRSRRACDQCKLRKTKCSVAFRGRAKHASRWALNAPFSSHRRKEVQQDSEQLQYQLRLPDRSEKDADLLNPSSSVRAAYAAEVSSSTSVSLSNSGWTSHEDMDSGLAPSIPVLSGRHYDSEISTDNPAGGAVGWNNSPDIEYWLPDSLTPDTPAFGYPGSGIYIKSSLPPIIQTDLGNGSFNIQSASPADLALHDILASQQGHERIDNIWPSYINESSLIPWIDVYFDRLHPTLPVLNRSTLFTRILLQEHRRNPQFAAMLLSLCAFALTQPIDISERPTSSSRPDQARMMMEEATKMRSCSDFGENPTLEAILTSFFLFGCLFGSNQHNAAWLRLREAVDLAVSLGLDDPQAYQNISNEESGHRMRTYLVLSITERAYALQHRHPISFRGKPGVSMRHIQNATQSVVSGIIVHNERDAAGMMGLALLMELFDAIDEDIIDCWNGRCHADNGCCQKLDESKVLVVHDHLSRVSDAKRYQSNDWFDPDDEGLHRRESSITKTLSSLLRETQCADVLVTQKWLQNRVWHLCRDHRLVKIHSERPELSWDYPISLAETTMEFSQSLRISSMEAHGIGLVEKLYNIAMSIFETRSLDKDAFGNSSGLLHSPQTMLSAGLAPLRRPFPRSTHDQSVRHVAENFLKLLGTLRGGNHPYLADYKAHLNSLHIGEQEWNQ</sequence>
<evidence type="ECO:0000256" key="2">
    <source>
        <dbReference type="ARBA" id="ARBA00023163"/>
    </source>
</evidence>
<evidence type="ECO:0000256" key="1">
    <source>
        <dbReference type="ARBA" id="ARBA00023015"/>
    </source>
</evidence>
<keyword evidence="3" id="KW-0539">Nucleus</keyword>
<dbReference type="AlphaFoldDB" id="A0A232LWR5"/>
<dbReference type="GO" id="GO:0008270">
    <property type="term" value="F:zinc ion binding"/>
    <property type="evidence" value="ECO:0007669"/>
    <property type="project" value="InterPro"/>
</dbReference>
<keyword evidence="6" id="KW-1185">Reference proteome</keyword>
<dbReference type="GO" id="GO:0003677">
    <property type="term" value="F:DNA binding"/>
    <property type="evidence" value="ECO:0007669"/>
    <property type="project" value="InterPro"/>
</dbReference>
<accession>A0A232LWR5</accession>
<organism evidence="5 6">
    <name type="scientific">Elaphomyces granulatus</name>
    <dbReference type="NCBI Taxonomy" id="519963"/>
    <lineage>
        <taxon>Eukaryota</taxon>
        <taxon>Fungi</taxon>
        <taxon>Dikarya</taxon>
        <taxon>Ascomycota</taxon>
        <taxon>Pezizomycotina</taxon>
        <taxon>Eurotiomycetes</taxon>
        <taxon>Eurotiomycetidae</taxon>
        <taxon>Eurotiales</taxon>
        <taxon>Elaphomycetaceae</taxon>
        <taxon>Elaphomyces</taxon>
    </lineage>
</organism>
<gene>
    <name evidence="5" type="ORF">Egran_03989</name>
</gene>
<dbReference type="CDD" id="cd12148">
    <property type="entry name" value="fungal_TF_MHR"/>
    <property type="match status" value="1"/>
</dbReference>
<dbReference type="GO" id="GO:0000981">
    <property type="term" value="F:DNA-binding transcription factor activity, RNA polymerase II-specific"/>
    <property type="evidence" value="ECO:0007669"/>
    <property type="project" value="InterPro"/>
</dbReference>
<dbReference type="InterPro" id="IPR050797">
    <property type="entry name" value="Carb_Metab_Trans_Reg"/>
</dbReference>
<dbReference type="InterPro" id="IPR001138">
    <property type="entry name" value="Zn2Cys6_DnaBD"/>
</dbReference>
<evidence type="ECO:0000256" key="3">
    <source>
        <dbReference type="ARBA" id="ARBA00023242"/>
    </source>
</evidence>
<comment type="caution">
    <text evidence="5">The sequence shown here is derived from an EMBL/GenBank/DDBJ whole genome shotgun (WGS) entry which is preliminary data.</text>
</comment>
<protein>
    <recommendedName>
        <fullName evidence="4">Xylanolytic transcriptional activator regulatory domain-containing protein</fullName>
    </recommendedName>
</protein>
<dbReference type="CDD" id="cd00067">
    <property type="entry name" value="GAL4"/>
    <property type="match status" value="1"/>
</dbReference>
<name>A0A232LWR5_9EURO</name>
<dbReference type="OrthoDB" id="271595at2759"/>
<evidence type="ECO:0000313" key="6">
    <source>
        <dbReference type="Proteomes" id="UP000243515"/>
    </source>
</evidence>
<dbReference type="GO" id="GO:0006351">
    <property type="term" value="P:DNA-templated transcription"/>
    <property type="evidence" value="ECO:0007669"/>
    <property type="project" value="InterPro"/>
</dbReference>
<dbReference type="EMBL" id="NPHW01004228">
    <property type="protein sequence ID" value="OXV08247.1"/>
    <property type="molecule type" value="Genomic_DNA"/>
</dbReference>
<keyword evidence="1" id="KW-0805">Transcription regulation</keyword>
<dbReference type="Proteomes" id="UP000243515">
    <property type="component" value="Unassembled WGS sequence"/>
</dbReference>
<reference evidence="5 6" key="1">
    <citation type="journal article" date="2015" name="Environ. Microbiol.">
        <title>Metagenome sequence of Elaphomyces granulatus from sporocarp tissue reveals Ascomycota ectomycorrhizal fingerprints of genome expansion and a Proteobacteria-rich microbiome.</title>
        <authorList>
            <person name="Quandt C.A."/>
            <person name="Kohler A."/>
            <person name="Hesse C.N."/>
            <person name="Sharpton T.J."/>
            <person name="Martin F."/>
            <person name="Spatafora J.W."/>
        </authorList>
    </citation>
    <scope>NUCLEOTIDE SEQUENCE [LARGE SCALE GENOMIC DNA]</scope>
    <source>
        <strain evidence="5 6">OSC145934</strain>
    </source>
</reference>